<accession>A0A183CXA9</accession>
<evidence type="ECO:0000313" key="3">
    <source>
        <dbReference type="WBParaSite" id="GPUH_0000110001-mRNA-1"/>
    </source>
</evidence>
<dbReference type="WBParaSite" id="GPUH_0000110001-mRNA-1">
    <property type="protein sequence ID" value="GPUH_0000110001-mRNA-1"/>
    <property type="gene ID" value="GPUH_0000110001"/>
</dbReference>
<dbReference type="AlphaFoldDB" id="A0A183CXA9"/>
<protein>
    <submittedName>
        <fullName evidence="1 3">Uncharacterized protein</fullName>
    </submittedName>
</protein>
<reference evidence="1 2" key="2">
    <citation type="submission" date="2018-11" db="EMBL/GenBank/DDBJ databases">
        <authorList>
            <consortium name="Pathogen Informatics"/>
        </authorList>
    </citation>
    <scope>NUCLEOTIDE SEQUENCE [LARGE SCALE GENOMIC DNA]</scope>
</reference>
<evidence type="ECO:0000313" key="2">
    <source>
        <dbReference type="Proteomes" id="UP000271098"/>
    </source>
</evidence>
<proteinExistence type="predicted"/>
<reference evidence="3" key="1">
    <citation type="submission" date="2016-06" db="UniProtKB">
        <authorList>
            <consortium name="WormBaseParasite"/>
        </authorList>
    </citation>
    <scope>IDENTIFICATION</scope>
</reference>
<gene>
    <name evidence="1" type="ORF">GPUH_LOCUS1100</name>
</gene>
<name>A0A183CXA9_9BILA</name>
<evidence type="ECO:0000313" key="1">
    <source>
        <dbReference type="EMBL" id="VDK29377.1"/>
    </source>
</evidence>
<sequence>MRLTTIGMRLQLDATEPLSSPDLAVQRYCSADAATTEDVAAAAAVGGDGDDDAKRAEVGCMERGPNNISPHTSRLIAASTTTEHGHTQTGDITHMRMHVQRDSRHTLHGTAAAFWTRFRFSPQPCKNKIPERGDDIRCMCSLISFAC</sequence>
<dbReference type="Proteomes" id="UP000271098">
    <property type="component" value="Unassembled WGS sequence"/>
</dbReference>
<dbReference type="EMBL" id="UYRT01001229">
    <property type="protein sequence ID" value="VDK29377.1"/>
    <property type="molecule type" value="Genomic_DNA"/>
</dbReference>
<organism evidence="3">
    <name type="scientific">Gongylonema pulchrum</name>
    <dbReference type="NCBI Taxonomy" id="637853"/>
    <lineage>
        <taxon>Eukaryota</taxon>
        <taxon>Metazoa</taxon>
        <taxon>Ecdysozoa</taxon>
        <taxon>Nematoda</taxon>
        <taxon>Chromadorea</taxon>
        <taxon>Rhabditida</taxon>
        <taxon>Spirurina</taxon>
        <taxon>Spiruromorpha</taxon>
        <taxon>Spiruroidea</taxon>
        <taxon>Gongylonematidae</taxon>
        <taxon>Gongylonema</taxon>
    </lineage>
</organism>
<keyword evidence="2" id="KW-1185">Reference proteome</keyword>